<organism evidence="1 2">
    <name type="scientific">Lactococcus lactis subsp. lactis</name>
    <name type="common">Streptococcus lactis</name>
    <dbReference type="NCBI Taxonomy" id="1360"/>
    <lineage>
        <taxon>Bacteria</taxon>
        <taxon>Bacillati</taxon>
        <taxon>Bacillota</taxon>
        <taxon>Bacilli</taxon>
        <taxon>Lactobacillales</taxon>
        <taxon>Streptococcaceae</taxon>
        <taxon>Lactococcus</taxon>
    </lineage>
</organism>
<evidence type="ECO:0000313" key="2">
    <source>
        <dbReference type="Proteomes" id="UP000245919"/>
    </source>
</evidence>
<dbReference type="Proteomes" id="UP000245919">
    <property type="component" value="Chromosome"/>
</dbReference>
<dbReference type="EMBL" id="CP028160">
    <property type="protein sequence ID" value="AWN67012.1"/>
    <property type="molecule type" value="Genomic_DNA"/>
</dbReference>
<dbReference type="AlphaFoldDB" id="A0A2Z3KH82"/>
<protein>
    <submittedName>
        <fullName evidence="1">Uncharacterized protein</fullName>
    </submittedName>
</protein>
<evidence type="ECO:0000313" key="1">
    <source>
        <dbReference type="EMBL" id="AWN67012.1"/>
    </source>
</evidence>
<sequence>MIHELTDRARQHFSTRKIDAFWIFEEPTTGALFEGGLVSENKAITFEINAKTLEVFEKNEEIL</sequence>
<reference evidence="1 2" key="1">
    <citation type="submission" date="2018-03" db="EMBL/GenBank/DDBJ databases">
        <title>Genome sequence of Lactococcus lactis strain 14B4 from almond drupe.</title>
        <authorList>
            <person name="Tran T.D."/>
            <person name="McGarvey J.A."/>
            <person name="Huynh S."/>
            <person name="Parker C.T."/>
        </authorList>
    </citation>
    <scope>NUCLEOTIDE SEQUENCE [LARGE SCALE GENOMIC DNA]</scope>
    <source>
        <strain evidence="1 2">14B4</strain>
    </source>
</reference>
<gene>
    <name evidence="1" type="ORF">LL14B4_02000</name>
</gene>
<name>A0A2Z3KH82_LACLL</name>
<accession>A0A2Z3KH82</accession>
<proteinExistence type="predicted"/>